<evidence type="ECO:0000313" key="2">
    <source>
        <dbReference type="Proteomes" id="UP000046067"/>
    </source>
</evidence>
<organism evidence="1 2">
    <name type="scientific">Vibrio cholerae</name>
    <dbReference type="NCBI Taxonomy" id="666"/>
    <lineage>
        <taxon>Bacteria</taxon>
        <taxon>Pseudomonadati</taxon>
        <taxon>Pseudomonadota</taxon>
        <taxon>Gammaproteobacteria</taxon>
        <taxon>Vibrionales</taxon>
        <taxon>Vibrionaceae</taxon>
        <taxon>Vibrio</taxon>
    </lineage>
</organism>
<evidence type="ECO:0000313" key="1">
    <source>
        <dbReference type="EMBL" id="CSC73550.1"/>
    </source>
</evidence>
<dbReference type="Proteomes" id="UP000046067">
    <property type="component" value="Unassembled WGS sequence"/>
</dbReference>
<sequence>MLKAVWWCSSIQTATIAWCMAIRQNWMESYVGSWWGMVATTQKVTILA</sequence>
<gene>
    <name evidence="1" type="ORF">ERS013201_03409</name>
</gene>
<name>A0A655ZJ65_VIBCL</name>
<dbReference type="EMBL" id="CWQJ01000030">
    <property type="protein sequence ID" value="CSC73550.1"/>
    <property type="molecule type" value="Genomic_DNA"/>
</dbReference>
<proteinExistence type="predicted"/>
<reference evidence="1 2" key="1">
    <citation type="submission" date="2015-07" db="EMBL/GenBank/DDBJ databases">
        <authorList>
            <consortium name="Pathogen Informatics"/>
        </authorList>
    </citation>
    <scope>NUCLEOTIDE SEQUENCE [LARGE SCALE GENOMIC DNA]</scope>
    <source>
        <strain evidence="1 2">A325</strain>
    </source>
</reference>
<accession>A0A655ZJ65</accession>
<dbReference type="AlphaFoldDB" id="A0A655ZJ65"/>
<protein>
    <submittedName>
        <fullName evidence="1">Uncharacterized protein</fullName>
    </submittedName>
</protein>